<dbReference type="AlphaFoldDB" id="A0AA41UTQ8"/>
<keyword evidence="4" id="KW-0067">ATP-binding</keyword>
<dbReference type="EMBL" id="JAJJMA010008803">
    <property type="protein sequence ID" value="MCL7022175.1"/>
    <property type="molecule type" value="Genomic_DNA"/>
</dbReference>
<name>A0AA41UTQ8_PAPNU</name>
<evidence type="ECO:0000256" key="4">
    <source>
        <dbReference type="ARBA" id="ARBA00022840"/>
    </source>
</evidence>
<evidence type="ECO:0000256" key="3">
    <source>
        <dbReference type="ARBA" id="ARBA00022741"/>
    </source>
</evidence>
<evidence type="ECO:0000313" key="8">
    <source>
        <dbReference type="EMBL" id="MCL7022175.1"/>
    </source>
</evidence>
<evidence type="ECO:0000256" key="7">
    <source>
        <dbReference type="SAM" id="MobiDB-lite"/>
    </source>
</evidence>
<dbReference type="Proteomes" id="UP001177140">
    <property type="component" value="Unassembled WGS sequence"/>
</dbReference>
<sequence length="306" mass="34292">MPIKAAADKLAREIERFGNPPVFPSKEEQIVGEVSEPEAVTSGAPEKFKSKKSKASSKSGVGKFQWEIMKEYGLSDAEISKFQDPSHWLIYFPPIAKEDLKAFGLGCDWRRSFVTTDMNPFYDSFVRWQIQKLKEMGKIVKDLRYDIFSPLDGQPCADHDRASGEGVRPQDYTLIKMEVVPPFPAKLGALEGKKRVYLAAATLRPETMYGQTNAWVLPEGNYGAYEISETDVFIVTERAALNLAYQKLSRVPQKPTCLVELVGQDLIGLPLRSPLSVNEFIYTLPMMNVLTDKGTGCQETHGPNYP</sequence>
<dbReference type="Gene3D" id="3.90.740.10">
    <property type="entry name" value="Valyl/Leucyl/Isoleucyl-tRNA synthetase, editing domain"/>
    <property type="match status" value="1"/>
</dbReference>
<evidence type="ECO:0000256" key="5">
    <source>
        <dbReference type="ARBA" id="ARBA00022917"/>
    </source>
</evidence>
<comment type="similarity">
    <text evidence="1">Belongs to the class-I aminoacyl-tRNA synthetase family.</text>
</comment>
<dbReference type="GO" id="GO:0006429">
    <property type="term" value="P:leucyl-tRNA aminoacylation"/>
    <property type="evidence" value="ECO:0007669"/>
    <property type="project" value="InterPro"/>
</dbReference>
<dbReference type="PANTHER" id="PTHR45794:SF1">
    <property type="entry name" value="LEUCINE--TRNA LIGASE, CYTOPLASMIC"/>
    <property type="match status" value="1"/>
</dbReference>
<proteinExistence type="inferred from homology"/>
<dbReference type="GO" id="GO:0002161">
    <property type="term" value="F:aminoacyl-tRNA deacylase activity"/>
    <property type="evidence" value="ECO:0007669"/>
    <property type="project" value="InterPro"/>
</dbReference>
<dbReference type="PANTHER" id="PTHR45794">
    <property type="entry name" value="LEUCYL-TRNA SYNTHETASE"/>
    <property type="match status" value="1"/>
</dbReference>
<accession>A0AA41UTQ8</accession>
<dbReference type="SUPFAM" id="SSF50677">
    <property type="entry name" value="ValRS/IleRS/LeuRS editing domain"/>
    <property type="match status" value="1"/>
</dbReference>
<keyword evidence="3" id="KW-0547">Nucleotide-binding</keyword>
<keyword evidence="2" id="KW-0436">Ligase</keyword>
<organism evidence="8 9">
    <name type="scientific">Papaver nudicaule</name>
    <name type="common">Iceland poppy</name>
    <dbReference type="NCBI Taxonomy" id="74823"/>
    <lineage>
        <taxon>Eukaryota</taxon>
        <taxon>Viridiplantae</taxon>
        <taxon>Streptophyta</taxon>
        <taxon>Embryophyta</taxon>
        <taxon>Tracheophyta</taxon>
        <taxon>Spermatophyta</taxon>
        <taxon>Magnoliopsida</taxon>
        <taxon>Ranunculales</taxon>
        <taxon>Papaveraceae</taxon>
        <taxon>Papaveroideae</taxon>
        <taxon>Papaver</taxon>
    </lineage>
</organism>
<dbReference type="InterPro" id="IPR004493">
    <property type="entry name" value="Leu-tRNA-synth_Ia_arc/euk"/>
</dbReference>
<keyword evidence="9" id="KW-1185">Reference proteome</keyword>
<evidence type="ECO:0000256" key="6">
    <source>
        <dbReference type="ARBA" id="ARBA00023146"/>
    </source>
</evidence>
<dbReference type="InterPro" id="IPR009008">
    <property type="entry name" value="Val/Leu/Ile-tRNA-synth_edit"/>
</dbReference>
<keyword evidence="6" id="KW-0030">Aminoacyl-tRNA synthetase</keyword>
<dbReference type="SUPFAM" id="SSF52374">
    <property type="entry name" value="Nucleotidylyl transferase"/>
    <property type="match status" value="1"/>
</dbReference>
<reference evidence="8" key="1">
    <citation type="submission" date="2022-03" db="EMBL/GenBank/DDBJ databases">
        <title>A functionally conserved STORR gene fusion in Papaver species that diverged 16.8 million years ago.</title>
        <authorList>
            <person name="Catania T."/>
        </authorList>
    </citation>
    <scope>NUCLEOTIDE SEQUENCE</scope>
    <source>
        <strain evidence="8">S-191538</strain>
    </source>
</reference>
<gene>
    <name evidence="8" type="ORF">MKW94_024964</name>
</gene>
<evidence type="ECO:0008006" key="10">
    <source>
        <dbReference type="Google" id="ProtNLM"/>
    </source>
</evidence>
<evidence type="ECO:0000313" key="9">
    <source>
        <dbReference type="Proteomes" id="UP001177140"/>
    </source>
</evidence>
<evidence type="ECO:0000256" key="1">
    <source>
        <dbReference type="ARBA" id="ARBA00005594"/>
    </source>
</evidence>
<comment type="caution">
    <text evidence="8">The sequence shown here is derived from an EMBL/GenBank/DDBJ whole genome shotgun (WGS) entry which is preliminary data.</text>
</comment>
<protein>
    <recommendedName>
        <fullName evidence="10">Leucine--tRNA ligase</fullName>
    </recommendedName>
</protein>
<keyword evidence="5" id="KW-0648">Protein biosynthesis</keyword>
<dbReference type="GO" id="GO:0005524">
    <property type="term" value="F:ATP binding"/>
    <property type="evidence" value="ECO:0007669"/>
    <property type="project" value="UniProtKB-KW"/>
</dbReference>
<evidence type="ECO:0000256" key="2">
    <source>
        <dbReference type="ARBA" id="ARBA00022598"/>
    </source>
</evidence>
<dbReference type="GO" id="GO:0004823">
    <property type="term" value="F:leucine-tRNA ligase activity"/>
    <property type="evidence" value="ECO:0007669"/>
    <property type="project" value="InterPro"/>
</dbReference>
<feature type="region of interest" description="Disordered" evidence="7">
    <location>
        <begin position="18"/>
        <end position="52"/>
    </location>
</feature>